<dbReference type="InterPro" id="IPR008250">
    <property type="entry name" value="ATPase_P-typ_transduc_dom_A_sf"/>
</dbReference>
<evidence type="ECO:0000256" key="8">
    <source>
        <dbReference type="ARBA" id="ARBA00022989"/>
    </source>
</evidence>
<dbReference type="STRING" id="416591.Tlet_1334"/>
<dbReference type="InterPro" id="IPR023299">
    <property type="entry name" value="ATPase_P-typ_cyto_dom_N"/>
</dbReference>
<dbReference type="Gene3D" id="3.40.50.1000">
    <property type="entry name" value="HAD superfamily/HAD-like"/>
    <property type="match status" value="1"/>
</dbReference>
<keyword evidence="4 10" id="KW-0479">Metal-binding</keyword>
<dbReference type="InterPro" id="IPR023298">
    <property type="entry name" value="ATPase_P-typ_TM_dom_sf"/>
</dbReference>
<dbReference type="Gene3D" id="3.40.1110.10">
    <property type="entry name" value="Calcium-transporting ATPase, cytoplasmic domain N"/>
    <property type="match status" value="1"/>
</dbReference>
<dbReference type="Pfam" id="PF00403">
    <property type="entry name" value="HMA"/>
    <property type="match status" value="1"/>
</dbReference>
<evidence type="ECO:0000256" key="9">
    <source>
        <dbReference type="ARBA" id="ARBA00023136"/>
    </source>
</evidence>
<dbReference type="PANTHER" id="PTHR48085">
    <property type="entry name" value="CADMIUM/ZINC-TRANSPORTING ATPASE HMA2-RELATED"/>
    <property type="match status" value="1"/>
</dbReference>
<keyword evidence="6 10" id="KW-0067">ATP-binding</keyword>
<proteinExistence type="inferred from homology"/>
<dbReference type="InterPro" id="IPR036163">
    <property type="entry name" value="HMA_dom_sf"/>
</dbReference>
<protein>
    <submittedName>
        <fullName evidence="12">Heavy metal translocating P-type ATPase</fullName>
    </submittedName>
</protein>
<dbReference type="Pfam" id="PF00122">
    <property type="entry name" value="E1-E2_ATPase"/>
    <property type="match status" value="1"/>
</dbReference>
<dbReference type="PROSITE" id="PS00154">
    <property type="entry name" value="ATPASE_E1_E2"/>
    <property type="match status" value="1"/>
</dbReference>
<dbReference type="KEGG" id="tle:Tlet_1334"/>
<dbReference type="InterPro" id="IPR006121">
    <property type="entry name" value="HMA_dom"/>
</dbReference>
<evidence type="ECO:0000256" key="6">
    <source>
        <dbReference type="ARBA" id="ARBA00022840"/>
    </source>
</evidence>
<evidence type="ECO:0000313" key="12">
    <source>
        <dbReference type="EMBL" id="ABV33891.1"/>
    </source>
</evidence>
<organism evidence="12 13">
    <name type="scientific">Pseudothermotoga lettingae (strain ATCC BAA-301 / DSM 14385 / NBRC 107922 / TMO)</name>
    <name type="common">Thermotoga lettingae</name>
    <dbReference type="NCBI Taxonomy" id="416591"/>
    <lineage>
        <taxon>Bacteria</taxon>
        <taxon>Thermotogati</taxon>
        <taxon>Thermotogota</taxon>
        <taxon>Thermotogae</taxon>
        <taxon>Thermotogales</taxon>
        <taxon>Thermotogaceae</taxon>
        <taxon>Pseudothermotoga</taxon>
    </lineage>
</organism>
<dbReference type="Gene3D" id="2.70.150.10">
    <property type="entry name" value="Calcium-transporting ATPase, cytoplasmic transduction domain A"/>
    <property type="match status" value="1"/>
</dbReference>
<feature type="transmembrane region" description="Helical" evidence="10">
    <location>
        <begin position="327"/>
        <end position="348"/>
    </location>
</feature>
<keyword evidence="10" id="KW-1003">Cell membrane</keyword>
<dbReference type="NCBIfam" id="TIGR01494">
    <property type="entry name" value="ATPase_P-type"/>
    <property type="match status" value="1"/>
</dbReference>
<dbReference type="InterPro" id="IPR036412">
    <property type="entry name" value="HAD-like_sf"/>
</dbReference>
<comment type="subcellular location">
    <subcellularLocation>
        <location evidence="10">Cell membrane</location>
    </subcellularLocation>
    <subcellularLocation>
        <location evidence="1">Membrane</location>
        <topology evidence="1">Multi-pass membrane protein</topology>
    </subcellularLocation>
</comment>
<dbReference type="InterPro" id="IPR023214">
    <property type="entry name" value="HAD_sf"/>
</dbReference>
<keyword evidence="13" id="KW-1185">Reference proteome</keyword>
<feature type="transmembrane region" description="Helical" evidence="10">
    <location>
        <begin position="295"/>
        <end position="315"/>
    </location>
</feature>
<dbReference type="CDD" id="cd00371">
    <property type="entry name" value="HMA"/>
    <property type="match status" value="1"/>
</dbReference>
<dbReference type="GO" id="GO:0046872">
    <property type="term" value="F:metal ion binding"/>
    <property type="evidence" value="ECO:0007669"/>
    <property type="project" value="UniProtKB-KW"/>
</dbReference>
<feature type="domain" description="HMA" evidence="11">
    <location>
        <begin position="1"/>
        <end position="66"/>
    </location>
</feature>
<evidence type="ECO:0000256" key="5">
    <source>
        <dbReference type="ARBA" id="ARBA00022741"/>
    </source>
</evidence>
<dbReference type="InterPro" id="IPR027256">
    <property type="entry name" value="P-typ_ATPase_IB"/>
</dbReference>
<feature type="transmembrane region" description="Helical" evidence="10">
    <location>
        <begin position="127"/>
        <end position="152"/>
    </location>
</feature>
<dbReference type="RefSeq" id="WP_012003367.1">
    <property type="nucleotide sequence ID" value="NC_009828.1"/>
</dbReference>
<keyword evidence="5 10" id="KW-0547">Nucleotide-binding</keyword>
<comment type="similarity">
    <text evidence="2 10">Belongs to the cation transport ATPase (P-type) (TC 3.A.3) family. Type IB subfamily.</text>
</comment>
<reference evidence="12 13" key="1">
    <citation type="submission" date="2007-08" db="EMBL/GenBank/DDBJ databases">
        <title>Complete sequence of Thermotoga lettingae TMO.</title>
        <authorList>
            <consortium name="US DOE Joint Genome Institute"/>
            <person name="Copeland A."/>
            <person name="Lucas S."/>
            <person name="Lapidus A."/>
            <person name="Barry K."/>
            <person name="Glavina del Rio T."/>
            <person name="Dalin E."/>
            <person name="Tice H."/>
            <person name="Pitluck S."/>
            <person name="Foster B."/>
            <person name="Bruce D."/>
            <person name="Schmutz J."/>
            <person name="Larimer F."/>
            <person name="Land M."/>
            <person name="Hauser L."/>
            <person name="Kyrpides N."/>
            <person name="Mikhailova N."/>
            <person name="Nelson K."/>
            <person name="Gogarten J.P."/>
            <person name="Noll K."/>
            <person name="Richardson P."/>
        </authorList>
    </citation>
    <scope>NUCLEOTIDE SEQUENCE [LARGE SCALE GENOMIC DNA]</scope>
    <source>
        <strain evidence="13">ATCC BAA-301 / DSM 14385 / NBRC 107922 / TMO</strain>
    </source>
</reference>
<feature type="transmembrane region" description="Helical" evidence="10">
    <location>
        <begin position="78"/>
        <end position="107"/>
    </location>
</feature>
<evidence type="ECO:0000256" key="2">
    <source>
        <dbReference type="ARBA" id="ARBA00006024"/>
    </source>
</evidence>
<dbReference type="SFLD" id="SFLDS00003">
    <property type="entry name" value="Haloacid_Dehalogenase"/>
    <property type="match status" value="1"/>
</dbReference>
<dbReference type="HOGENOM" id="CLU_001771_6_2_0"/>
<dbReference type="eggNOG" id="COG2217">
    <property type="taxonomic scope" value="Bacteria"/>
</dbReference>
<evidence type="ECO:0000256" key="4">
    <source>
        <dbReference type="ARBA" id="ARBA00022723"/>
    </source>
</evidence>
<feature type="transmembrane region" description="Helical" evidence="10">
    <location>
        <begin position="624"/>
        <end position="644"/>
    </location>
</feature>
<evidence type="ECO:0000256" key="3">
    <source>
        <dbReference type="ARBA" id="ARBA00022692"/>
    </source>
</evidence>
<dbReference type="Gene3D" id="3.30.70.100">
    <property type="match status" value="1"/>
</dbReference>
<accession>A8F6V7</accession>
<dbReference type="InterPro" id="IPR018303">
    <property type="entry name" value="ATPase_P-typ_P_site"/>
</dbReference>
<sequence>MKKRYEIKNLHCPDCAAKIENALKNSEGVKKATLNFSLGTLDIECEEFVDVKKIIKSVEENVEISDEKNHNKHKQLTFIILSSALLVLSLITGIWYFAIVSYLISGADVIKKSISNIRKRSFLDENFLMSVATIGAILLKEFPEAAAVMVFYKTGEYFQDLAVDKSRKSIKSLIESTPKHAWLVSGSQLLETDPQKLEPGQIVLVKPGEKVPADGIVVEGDAYIDSSPITGEFIPRHVAISDSVLAGTIVRESSLKIKVTKKYSDSSMANILKLVESASERKAKTERFITTFARYYTPAVVITAALISFLIPVILNESFNQWIYRGLILLVISCPCALVLAIPLTYFAGIGKSSKRGILIKGASYLDTLANIKNIVFDKTGTLTHGSFEITNINSVNGFSKDDLLMYSAHAEANSNHPIARSILKHFKKIDHSLIKNFHELNGFGVTCSINGKLVHVGNDKLLHRENIPHPETVCKLDEKSTVHVSVNRLYAGNILLADKLKESSRKTVDLLKSKGLSVYMLTGDNESAAREIAERLSNIDYYSELLPENKIDILEKKILKSGKTAFVGDGINDTPALARADVGIAMNGFGNDAVVEIADVVIMGAEPIKIVESINIARMTKKIVLENIFFAITIKLLFMFFAITGKATMWQGVFADTGVALLCVLNSLRVLFSRKTEI</sequence>
<dbReference type="NCBIfam" id="TIGR01525">
    <property type="entry name" value="ATPase-IB_hvy"/>
    <property type="match status" value="1"/>
</dbReference>
<dbReference type="PROSITE" id="PS50846">
    <property type="entry name" value="HMA_2"/>
    <property type="match status" value="1"/>
</dbReference>
<name>A8F6V7_PSELT</name>
<dbReference type="Pfam" id="PF00702">
    <property type="entry name" value="Hydrolase"/>
    <property type="match status" value="1"/>
</dbReference>
<dbReference type="OrthoDB" id="9760802at2"/>
<dbReference type="SFLD" id="SFLDG00002">
    <property type="entry name" value="C1.7:_P-type_atpase_like"/>
    <property type="match status" value="1"/>
</dbReference>
<dbReference type="PANTHER" id="PTHR48085:SF5">
    <property type="entry name" value="CADMIUM_ZINC-TRANSPORTING ATPASE HMA4-RELATED"/>
    <property type="match status" value="1"/>
</dbReference>
<reference evidence="12 13" key="2">
    <citation type="journal article" date="2009" name="Proc. Natl. Acad. Sci. U.S.A.">
        <title>On the chimeric nature, thermophilic origin, and phylogenetic placement of the Thermotogales.</title>
        <authorList>
            <person name="Zhaxybayeva O."/>
            <person name="Swithers K.S."/>
            <person name="Lapierre P."/>
            <person name="Fournier G.P."/>
            <person name="Bickhart D.M."/>
            <person name="DeBoy R.T."/>
            <person name="Nelson K.E."/>
            <person name="Nesbo C.L."/>
            <person name="Doolittle W.F."/>
            <person name="Gogarten J.P."/>
            <person name="Noll K.M."/>
        </authorList>
    </citation>
    <scope>NUCLEOTIDE SEQUENCE [LARGE SCALE GENOMIC DNA]</scope>
    <source>
        <strain evidence="13">ATCC BAA-301 / DSM 14385 / NBRC 107922 / TMO</strain>
    </source>
</reference>
<dbReference type="SUPFAM" id="SSF81665">
    <property type="entry name" value="Calcium ATPase, transmembrane domain M"/>
    <property type="match status" value="1"/>
</dbReference>
<gene>
    <name evidence="12" type="ordered locus">Tlet_1334</name>
</gene>
<keyword evidence="8 10" id="KW-1133">Transmembrane helix</keyword>
<feature type="transmembrane region" description="Helical" evidence="10">
    <location>
        <begin position="650"/>
        <end position="673"/>
    </location>
</feature>
<dbReference type="EMBL" id="CP000812">
    <property type="protein sequence ID" value="ABV33891.1"/>
    <property type="molecule type" value="Genomic_DNA"/>
</dbReference>
<dbReference type="AlphaFoldDB" id="A8F6V7"/>
<dbReference type="SUPFAM" id="SSF55008">
    <property type="entry name" value="HMA, heavy metal-associated domain"/>
    <property type="match status" value="1"/>
</dbReference>
<keyword evidence="9 10" id="KW-0472">Membrane</keyword>
<evidence type="ECO:0000256" key="7">
    <source>
        <dbReference type="ARBA" id="ARBA00022967"/>
    </source>
</evidence>
<dbReference type="Proteomes" id="UP000002016">
    <property type="component" value="Chromosome"/>
</dbReference>
<dbReference type="SUPFAM" id="SSF81653">
    <property type="entry name" value="Calcium ATPase, transduction domain A"/>
    <property type="match status" value="1"/>
</dbReference>
<dbReference type="SFLD" id="SFLDF00027">
    <property type="entry name" value="p-type_atpase"/>
    <property type="match status" value="1"/>
</dbReference>
<dbReference type="GO" id="GO:0005524">
    <property type="term" value="F:ATP binding"/>
    <property type="evidence" value="ECO:0007669"/>
    <property type="project" value="UniProtKB-UniRule"/>
</dbReference>
<evidence type="ECO:0000256" key="10">
    <source>
        <dbReference type="RuleBase" id="RU362081"/>
    </source>
</evidence>
<dbReference type="GO" id="GO:0016887">
    <property type="term" value="F:ATP hydrolysis activity"/>
    <property type="evidence" value="ECO:0007669"/>
    <property type="project" value="InterPro"/>
</dbReference>
<dbReference type="SUPFAM" id="SSF56784">
    <property type="entry name" value="HAD-like"/>
    <property type="match status" value="1"/>
</dbReference>
<evidence type="ECO:0000313" key="13">
    <source>
        <dbReference type="Proteomes" id="UP000002016"/>
    </source>
</evidence>
<evidence type="ECO:0000259" key="11">
    <source>
        <dbReference type="PROSITE" id="PS50846"/>
    </source>
</evidence>
<dbReference type="InterPro" id="IPR044492">
    <property type="entry name" value="P_typ_ATPase_HD_dom"/>
</dbReference>
<dbReference type="InterPro" id="IPR001757">
    <property type="entry name" value="P_typ_ATPase"/>
</dbReference>
<dbReference type="GO" id="GO:0015086">
    <property type="term" value="F:cadmium ion transmembrane transporter activity"/>
    <property type="evidence" value="ECO:0007669"/>
    <property type="project" value="TreeGrafter"/>
</dbReference>
<dbReference type="GO" id="GO:0019829">
    <property type="term" value="F:ATPase-coupled monoatomic cation transmembrane transporter activity"/>
    <property type="evidence" value="ECO:0007669"/>
    <property type="project" value="InterPro"/>
</dbReference>
<dbReference type="PRINTS" id="PR00119">
    <property type="entry name" value="CATATPASE"/>
</dbReference>
<evidence type="ECO:0000256" key="1">
    <source>
        <dbReference type="ARBA" id="ARBA00004141"/>
    </source>
</evidence>
<dbReference type="InterPro" id="IPR051014">
    <property type="entry name" value="Cation_Transport_ATPase_IB"/>
</dbReference>
<keyword evidence="3 10" id="KW-0812">Transmembrane</keyword>
<keyword evidence="7" id="KW-1278">Translocase</keyword>
<dbReference type="GO" id="GO:0005886">
    <property type="term" value="C:plasma membrane"/>
    <property type="evidence" value="ECO:0007669"/>
    <property type="project" value="UniProtKB-SubCell"/>
</dbReference>
<dbReference type="PRINTS" id="PR00941">
    <property type="entry name" value="CDATPASE"/>
</dbReference>
<dbReference type="InterPro" id="IPR059000">
    <property type="entry name" value="ATPase_P-type_domA"/>
</dbReference>